<comment type="subcellular location">
    <subcellularLocation>
        <location evidence="1 5">Bacterial flagellum basal body</location>
    </subcellularLocation>
</comment>
<feature type="domain" description="Flagellar basal-body/hook protein C-terminal" evidence="7">
    <location>
        <begin position="361"/>
        <end position="406"/>
    </location>
</feature>
<dbReference type="InterPro" id="IPR011491">
    <property type="entry name" value="FlgE_D2"/>
</dbReference>
<evidence type="ECO:0000259" key="6">
    <source>
        <dbReference type="Pfam" id="PF00460"/>
    </source>
</evidence>
<comment type="function">
    <text evidence="5">A flexible structure which links the flagellar filament to the drive apparatus in the basal body.</text>
</comment>
<feature type="domain" description="Flagellar hook protein FlgE/F/G-like D1" evidence="9">
    <location>
        <begin position="83"/>
        <end position="147"/>
    </location>
</feature>
<dbReference type="Gene3D" id="2.60.98.20">
    <property type="entry name" value="Flagellar hook protein FlgE"/>
    <property type="match status" value="1"/>
</dbReference>
<feature type="domain" description="Flagellar hook protein FlgE D2" evidence="8">
    <location>
        <begin position="163"/>
        <end position="288"/>
    </location>
</feature>
<dbReference type="AlphaFoldDB" id="A0A7V8JN79"/>
<protein>
    <recommendedName>
        <fullName evidence="3 5">Flagellar hook protein FlgE</fullName>
    </recommendedName>
</protein>
<evidence type="ECO:0000256" key="4">
    <source>
        <dbReference type="ARBA" id="ARBA00023143"/>
    </source>
</evidence>
<keyword evidence="4 5" id="KW-0975">Bacterial flagellum</keyword>
<dbReference type="InterPro" id="IPR010930">
    <property type="entry name" value="Flg_bb/hook_C_dom"/>
</dbReference>
<evidence type="ECO:0000259" key="8">
    <source>
        <dbReference type="Pfam" id="PF07559"/>
    </source>
</evidence>
<dbReference type="InterPro" id="IPR001444">
    <property type="entry name" value="Flag_bb_rod_N"/>
</dbReference>
<evidence type="ECO:0000259" key="9">
    <source>
        <dbReference type="Pfam" id="PF22692"/>
    </source>
</evidence>
<dbReference type="Pfam" id="PF00460">
    <property type="entry name" value="Flg_bb_rod"/>
    <property type="match status" value="1"/>
</dbReference>
<dbReference type="GO" id="GO:0071978">
    <property type="term" value="P:bacterial-type flagellum-dependent swarming motility"/>
    <property type="evidence" value="ECO:0007669"/>
    <property type="project" value="TreeGrafter"/>
</dbReference>
<proteinExistence type="inferred from homology"/>
<evidence type="ECO:0000256" key="1">
    <source>
        <dbReference type="ARBA" id="ARBA00004117"/>
    </source>
</evidence>
<dbReference type="SUPFAM" id="SSF117143">
    <property type="entry name" value="Flagellar hook protein flgE"/>
    <property type="match status" value="1"/>
</dbReference>
<feature type="domain" description="Flagellar basal body rod protein N-terminal" evidence="6">
    <location>
        <begin position="3"/>
        <end position="33"/>
    </location>
</feature>
<dbReference type="InterPro" id="IPR020013">
    <property type="entry name" value="Flagellar_FlgE/F/G"/>
</dbReference>
<dbReference type="PROSITE" id="PS00588">
    <property type="entry name" value="FLAGELLA_BB_ROD"/>
    <property type="match status" value="1"/>
</dbReference>
<organism evidence="10 11">
    <name type="scientific">Stenotrophomonas maltophilia</name>
    <name type="common">Pseudomonas maltophilia</name>
    <name type="synonym">Xanthomonas maltophilia</name>
    <dbReference type="NCBI Taxonomy" id="40324"/>
    <lineage>
        <taxon>Bacteria</taxon>
        <taxon>Pseudomonadati</taxon>
        <taxon>Pseudomonadota</taxon>
        <taxon>Gammaproteobacteria</taxon>
        <taxon>Lysobacterales</taxon>
        <taxon>Lysobacteraceae</taxon>
        <taxon>Stenotrophomonas</taxon>
        <taxon>Stenotrophomonas maltophilia group</taxon>
    </lineage>
</organism>
<dbReference type="GO" id="GO:0009425">
    <property type="term" value="C:bacterial-type flagellum basal body"/>
    <property type="evidence" value="ECO:0007669"/>
    <property type="project" value="UniProtKB-SubCell"/>
</dbReference>
<dbReference type="InterPro" id="IPR037058">
    <property type="entry name" value="Falgellar_hook_FlgE_sf"/>
</dbReference>
<dbReference type="InterPro" id="IPR053967">
    <property type="entry name" value="LlgE_F_G-like_D1"/>
</dbReference>
<dbReference type="Pfam" id="PF07559">
    <property type="entry name" value="FlgE_D2"/>
    <property type="match status" value="1"/>
</dbReference>
<keyword evidence="10" id="KW-0966">Cell projection</keyword>
<keyword evidence="10" id="KW-0969">Cilium</keyword>
<comment type="similarity">
    <text evidence="2 5">Belongs to the flagella basal body rod proteins family.</text>
</comment>
<reference evidence="11" key="1">
    <citation type="journal article" date="2020" name="MBio">
        <title>Horizontal gene transfer to a defensive symbiont with a reduced genome amongst a multipartite beetle microbiome.</title>
        <authorList>
            <person name="Waterworth S.C."/>
            <person name="Florez L.V."/>
            <person name="Rees E.R."/>
            <person name="Hertweck C."/>
            <person name="Kaltenpoth M."/>
            <person name="Kwan J.C."/>
        </authorList>
    </citation>
    <scope>NUCLEOTIDE SEQUENCE [LARGE SCALE GENOMIC DNA]</scope>
</reference>
<evidence type="ECO:0000259" key="7">
    <source>
        <dbReference type="Pfam" id="PF06429"/>
    </source>
</evidence>
<evidence type="ECO:0000313" key="11">
    <source>
        <dbReference type="Proteomes" id="UP000487117"/>
    </source>
</evidence>
<dbReference type="Pfam" id="PF06429">
    <property type="entry name" value="Flg_bbr_C"/>
    <property type="match status" value="1"/>
</dbReference>
<dbReference type="PANTHER" id="PTHR30435:SF1">
    <property type="entry name" value="FLAGELLAR HOOK PROTEIN FLGE"/>
    <property type="match status" value="1"/>
</dbReference>
<comment type="caution">
    <text evidence="10">The sequence shown here is derived from an EMBL/GenBank/DDBJ whole genome shotgun (WGS) entry which is preliminary data.</text>
</comment>
<accession>A0A7V8JN79</accession>
<dbReference type="GO" id="GO:0009424">
    <property type="term" value="C:bacterial-type flagellum hook"/>
    <property type="evidence" value="ECO:0007669"/>
    <property type="project" value="TreeGrafter"/>
</dbReference>
<keyword evidence="10" id="KW-0282">Flagellum</keyword>
<evidence type="ECO:0000256" key="5">
    <source>
        <dbReference type="RuleBase" id="RU362116"/>
    </source>
</evidence>
<dbReference type="Proteomes" id="UP000487117">
    <property type="component" value="Unassembled WGS sequence"/>
</dbReference>
<dbReference type="NCBIfam" id="TIGR03506">
    <property type="entry name" value="FlgEFG_subfam"/>
    <property type="match status" value="1"/>
</dbReference>
<dbReference type="InterPro" id="IPR019776">
    <property type="entry name" value="Flagellar_basal_body_rod_CS"/>
</dbReference>
<dbReference type="GO" id="GO:0005829">
    <property type="term" value="C:cytosol"/>
    <property type="evidence" value="ECO:0007669"/>
    <property type="project" value="TreeGrafter"/>
</dbReference>
<sequence>MGFNVSLSGINAANSDLSVTANNMANVNTVSFKQSRSEFADLFSSTSYGLSKNQVGSGVRVSQVAQQFIQGNNEQTGRGLDLAISGEGFFTLTQNGQRVYSRAGNFQPDPAGYVVNPQGARLQVFTPNADGSSFDAGRMVDLQLLTTDSPPKQTTNVEVAFTLPANAKVPTVTPFDPADSNSYSQSSGGITVYASLGVSHTQVSYFVKTANANEWTVHNYVDGQAVGTATTPQFNNSGALTTPANGKIALGTFTPTTGADALNMSLDISGSTQYGEKFALRNTHQDGYAAGKLNEITVSETGVVFARYSNGDDKALGQVALTNFNNPQGLEQKGNNLWVESFNSGTPRTGAPDSSNLGKIQAGALEHSTVDLTEQLVNMIVAQRNFQANAQMIATQDQITQTVINIR</sequence>
<gene>
    <name evidence="10" type="primary">flgE</name>
    <name evidence="10" type="ORF">GAK31_00448</name>
</gene>
<evidence type="ECO:0000256" key="2">
    <source>
        <dbReference type="ARBA" id="ARBA00009677"/>
    </source>
</evidence>
<dbReference type="PANTHER" id="PTHR30435">
    <property type="entry name" value="FLAGELLAR PROTEIN"/>
    <property type="match status" value="1"/>
</dbReference>
<evidence type="ECO:0000256" key="3">
    <source>
        <dbReference type="ARBA" id="ARBA00019015"/>
    </source>
</evidence>
<dbReference type="EMBL" id="WNDS01000001">
    <property type="protein sequence ID" value="KAF1017189.1"/>
    <property type="molecule type" value="Genomic_DNA"/>
</dbReference>
<name>A0A7V8JN79_STEMA</name>
<evidence type="ECO:0000313" key="10">
    <source>
        <dbReference type="EMBL" id="KAF1017189.1"/>
    </source>
</evidence>
<dbReference type="InterPro" id="IPR037925">
    <property type="entry name" value="FlgE/F/G-like"/>
</dbReference>
<dbReference type="NCBIfam" id="NF004238">
    <property type="entry name" value="PRK05682.1-1"/>
    <property type="match status" value="1"/>
</dbReference>
<dbReference type="Pfam" id="PF22692">
    <property type="entry name" value="LlgE_F_G_D1"/>
    <property type="match status" value="1"/>
</dbReference>